<dbReference type="Pfam" id="PF12229">
    <property type="entry name" value="PG_binding_4"/>
    <property type="match status" value="2"/>
</dbReference>
<protein>
    <submittedName>
        <fullName evidence="2">Uncharacterized vancomycin resistance protein</fullName>
    </submittedName>
</protein>
<name>A0A174PNE3_9FIRM</name>
<dbReference type="Proteomes" id="UP000095762">
    <property type="component" value="Unassembled WGS sequence"/>
</dbReference>
<dbReference type="RefSeq" id="WP_055059206.1">
    <property type="nucleotide sequence ID" value="NZ_CZBP01000001.1"/>
</dbReference>
<reference evidence="2 3" key="1">
    <citation type="submission" date="2015-09" db="EMBL/GenBank/DDBJ databases">
        <authorList>
            <consortium name="Pathogen Informatics"/>
        </authorList>
    </citation>
    <scope>NUCLEOTIDE SEQUENCE [LARGE SCALE GENOMIC DNA]</scope>
    <source>
        <strain evidence="2 3">2789STDY5834957</strain>
    </source>
</reference>
<dbReference type="SUPFAM" id="SSF143985">
    <property type="entry name" value="L,D-transpeptidase pre-catalytic domain-like"/>
    <property type="match status" value="1"/>
</dbReference>
<dbReference type="AlphaFoldDB" id="A0A174PNE3"/>
<dbReference type="Gene3D" id="3.10.20.800">
    <property type="match status" value="1"/>
</dbReference>
<proteinExistence type="predicted"/>
<evidence type="ECO:0000313" key="2">
    <source>
        <dbReference type="EMBL" id="CUP61216.1"/>
    </source>
</evidence>
<dbReference type="InterPro" id="IPR052913">
    <property type="entry name" value="Glycopeptide_resist_protein"/>
</dbReference>
<gene>
    <name evidence="2" type="ORF">ERS852569_00170</name>
</gene>
<dbReference type="EMBL" id="CZBP01000001">
    <property type="protein sequence ID" value="CUP61216.1"/>
    <property type="molecule type" value="Genomic_DNA"/>
</dbReference>
<dbReference type="InterPro" id="IPR022029">
    <property type="entry name" value="YoaR-like_PG-bd"/>
</dbReference>
<dbReference type="InterPro" id="IPR038054">
    <property type="entry name" value="LD_TPept-like_central_sf"/>
</dbReference>
<organism evidence="2 3">
    <name type="scientific">Blautia obeum</name>
    <dbReference type="NCBI Taxonomy" id="40520"/>
    <lineage>
        <taxon>Bacteria</taxon>
        <taxon>Bacillati</taxon>
        <taxon>Bacillota</taxon>
        <taxon>Clostridia</taxon>
        <taxon>Lachnospirales</taxon>
        <taxon>Lachnospiraceae</taxon>
        <taxon>Blautia</taxon>
    </lineage>
</organism>
<accession>A0A174PNE3</accession>
<evidence type="ECO:0000259" key="1">
    <source>
        <dbReference type="Pfam" id="PF12229"/>
    </source>
</evidence>
<sequence>MNRVQKAAVIIITLLLVVLGTAYGAGYFYFGSHFLPGTELNEFDVSFKTAAEVQDLLDQKVKSYAIAVEERNGGREKIDARSIGMKYKPGGTVQKLLSGQDRLLWFIPESSFEKTDLGFVLDEKLLEEQISGLDCMQNMSAPTDARILYKEGEGFILIPEKEGSKVDLEQASELIDTAIRRGESSVDISGCYEEPKIRQADLEKKYETLKKFQDVIITYDFGDRTETLDIGKIRDLIVDDELNREKVSAYVEELAAKYDTKGTERNFVTYDDRKIKVSGGNYGWKIDQEKETDGLMNAILSGQTDVRTPVYEQEAKERDSNDIGYTYIEVDKENSQFILYVDGNPVIQTTGISGSIENGVYSLKKPVSEEDGKSWCLPFGSGQCIYGADMDISDETSDLDTAEETDSLDDLQIDDLEELLSDPAPVPEEDGCFAIPEDSARDAFSQCKKGMPVIIY</sequence>
<feature type="domain" description="YoaR-like putative peptidoglycan binding" evidence="1">
    <location>
        <begin position="114"/>
        <end position="184"/>
    </location>
</feature>
<dbReference type="PANTHER" id="PTHR35788">
    <property type="entry name" value="EXPORTED PROTEIN-RELATED"/>
    <property type="match status" value="1"/>
</dbReference>
<dbReference type="PANTHER" id="PTHR35788:SF1">
    <property type="entry name" value="EXPORTED PROTEIN"/>
    <property type="match status" value="1"/>
</dbReference>
<feature type="domain" description="YoaR-like putative peptidoglycan binding" evidence="1">
    <location>
        <begin position="241"/>
        <end position="305"/>
    </location>
</feature>
<evidence type="ECO:0000313" key="3">
    <source>
        <dbReference type="Proteomes" id="UP000095762"/>
    </source>
</evidence>